<evidence type="ECO:0000259" key="1">
    <source>
        <dbReference type="Pfam" id="PF02364"/>
    </source>
</evidence>
<reference evidence="2 3" key="1">
    <citation type="journal article" date="2009" name="Nat. Genet.">
        <title>The genome of the cucumber, Cucumis sativus L.</title>
        <authorList>
            <person name="Huang S."/>
            <person name="Li R."/>
            <person name="Zhang Z."/>
            <person name="Li L."/>
            <person name="Gu X."/>
            <person name="Fan W."/>
            <person name="Lucas W.J."/>
            <person name="Wang X."/>
            <person name="Xie B."/>
            <person name="Ni P."/>
            <person name="Ren Y."/>
            <person name="Zhu H."/>
            <person name="Li J."/>
            <person name="Lin K."/>
            <person name="Jin W."/>
            <person name="Fei Z."/>
            <person name="Li G."/>
            <person name="Staub J."/>
            <person name="Kilian A."/>
            <person name="van der Vossen E.A."/>
            <person name="Wu Y."/>
            <person name="Guo J."/>
            <person name="He J."/>
            <person name="Jia Z."/>
            <person name="Ren Y."/>
            <person name="Tian G."/>
            <person name="Lu Y."/>
            <person name="Ruan J."/>
            <person name="Qian W."/>
            <person name="Wang M."/>
            <person name="Huang Q."/>
            <person name="Li B."/>
            <person name="Xuan Z."/>
            <person name="Cao J."/>
            <person name="Asan"/>
            <person name="Wu Z."/>
            <person name="Zhang J."/>
            <person name="Cai Q."/>
            <person name="Bai Y."/>
            <person name="Zhao B."/>
            <person name="Han Y."/>
            <person name="Li Y."/>
            <person name="Li X."/>
            <person name="Wang S."/>
            <person name="Shi Q."/>
            <person name="Liu S."/>
            <person name="Cho W.K."/>
            <person name="Kim J.Y."/>
            <person name="Xu Y."/>
            <person name="Heller-Uszynska K."/>
            <person name="Miao H."/>
            <person name="Cheng Z."/>
            <person name="Zhang S."/>
            <person name="Wu J."/>
            <person name="Yang Y."/>
            <person name="Kang H."/>
            <person name="Li M."/>
            <person name="Liang H."/>
            <person name="Ren X."/>
            <person name="Shi Z."/>
            <person name="Wen M."/>
            <person name="Jian M."/>
            <person name="Yang H."/>
            <person name="Zhang G."/>
            <person name="Yang Z."/>
            <person name="Chen R."/>
            <person name="Liu S."/>
            <person name="Li J."/>
            <person name="Ma L."/>
            <person name="Liu H."/>
            <person name="Zhou Y."/>
            <person name="Zhao J."/>
            <person name="Fang X."/>
            <person name="Li G."/>
            <person name="Fang L."/>
            <person name="Li Y."/>
            <person name="Liu D."/>
            <person name="Zheng H."/>
            <person name="Zhang Y."/>
            <person name="Qin N."/>
            <person name="Li Z."/>
            <person name="Yang G."/>
            <person name="Yang S."/>
            <person name="Bolund L."/>
            <person name="Kristiansen K."/>
            <person name="Zheng H."/>
            <person name="Li S."/>
            <person name="Zhang X."/>
            <person name="Yang H."/>
            <person name="Wang J."/>
            <person name="Sun R."/>
            <person name="Zhang B."/>
            <person name="Jiang S."/>
            <person name="Wang J."/>
            <person name="Du Y."/>
            <person name="Li S."/>
        </authorList>
    </citation>
    <scope>NUCLEOTIDE SEQUENCE [LARGE SCALE GENOMIC DNA]</scope>
    <source>
        <strain evidence="3">cv. 9930</strain>
    </source>
</reference>
<dbReference type="PANTHER" id="PTHR12741:SF16">
    <property type="entry name" value="CALLOSE SYNTHASE 7"/>
    <property type="match status" value="1"/>
</dbReference>
<proteinExistence type="predicted"/>
<protein>
    <recommendedName>
        <fullName evidence="1">Glycosyl transferase 48 domain-containing protein</fullName>
    </recommendedName>
</protein>
<dbReference type="InterPro" id="IPR003440">
    <property type="entry name" value="Glyco_trans_48_dom"/>
</dbReference>
<feature type="domain" description="Glycosyl transferase 48" evidence="1">
    <location>
        <begin position="112"/>
        <end position="157"/>
    </location>
</feature>
<evidence type="ECO:0000313" key="2">
    <source>
        <dbReference type="EMBL" id="KGN51050.1"/>
    </source>
</evidence>
<keyword evidence="3" id="KW-1185">Reference proteome</keyword>
<dbReference type="STRING" id="3659.A0A0A0KN58"/>
<sequence>MYITLFPLQEFLKQMKTQMITLMERRGSCLRIYIELTQTKTWIEKVVRLSLLLTVKESAINVPQNLDARRHITFFASSLFMTMPKAPKVLFIFLNLYEWNNFYERVLDQKLGYSDKDKMELIRHWVSYRGQTLSRTVRGVMYYRDALQLQFFLECAGENSMLPKSILL</sequence>
<dbReference type="Pfam" id="PF02364">
    <property type="entry name" value="Glucan_synthase"/>
    <property type="match status" value="1"/>
</dbReference>
<reference evidence="2 3" key="2">
    <citation type="journal article" date="2009" name="PLoS ONE">
        <title>An integrated genetic and cytogenetic map of the cucumber genome.</title>
        <authorList>
            <person name="Ren Y."/>
            <person name="Zhang Z."/>
            <person name="Liu J."/>
            <person name="Staub J.E."/>
            <person name="Han Y."/>
            <person name="Cheng Z."/>
            <person name="Li X."/>
            <person name="Lu J."/>
            <person name="Miao H."/>
            <person name="Kang H."/>
            <person name="Xie B."/>
            <person name="Gu X."/>
            <person name="Wang X."/>
            <person name="Du Y."/>
            <person name="Jin W."/>
            <person name="Huang S."/>
        </authorList>
    </citation>
    <scope>NUCLEOTIDE SEQUENCE [LARGE SCALE GENOMIC DNA]</scope>
    <source>
        <strain evidence="3">cv. 9930</strain>
    </source>
</reference>
<dbReference type="GO" id="GO:0000148">
    <property type="term" value="C:1,3-beta-D-glucan synthase complex"/>
    <property type="evidence" value="ECO:0007669"/>
    <property type="project" value="InterPro"/>
</dbReference>
<dbReference type="PANTHER" id="PTHR12741">
    <property type="entry name" value="LYST-INTERACTING PROTEIN LIP5 DOPAMINE RESPONSIVE PROTEIN DRG-1"/>
    <property type="match status" value="1"/>
</dbReference>
<reference evidence="2 3" key="3">
    <citation type="journal article" date="2010" name="BMC Genomics">
        <title>Transcriptome sequencing and comparative analysis of cucumber flowers with different sex types.</title>
        <authorList>
            <person name="Guo S."/>
            <person name="Zheng Y."/>
            <person name="Joung J.G."/>
            <person name="Liu S."/>
            <person name="Zhang Z."/>
            <person name="Crasta O.R."/>
            <person name="Sobral B.W."/>
            <person name="Xu Y."/>
            <person name="Huang S."/>
            <person name="Fei Z."/>
        </authorList>
    </citation>
    <scope>NUCLEOTIDE SEQUENCE [LARGE SCALE GENOMIC DNA]</scope>
    <source>
        <strain evidence="3">cv. 9930</strain>
    </source>
</reference>
<name>A0A0A0KN58_CUCSA</name>
<dbReference type="Proteomes" id="UP000029981">
    <property type="component" value="Chromosome 5"/>
</dbReference>
<dbReference type="EMBL" id="CM002926">
    <property type="protein sequence ID" value="KGN51050.1"/>
    <property type="molecule type" value="Genomic_DNA"/>
</dbReference>
<accession>A0A0A0KN58</accession>
<dbReference type="GO" id="GO:0016020">
    <property type="term" value="C:membrane"/>
    <property type="evidence" value="ECO:0007669"/>
    <property type="project" value="InterPro"/>
</dbReference>
<reference evidence="2 3" key="4">
    <citation type="journal article" date="2011" name="BMC Genomics">
        <title>RNA-Seq improves annotation of protein-coding genes in the cucumber genome.</title>
        <authorList>
            <person name="Li Z."/>
            <person name="Zhang Z."/>
            <person name="Yan P."/>
            <person name="Huang S."/>
            <person name="Fei Z."/>
            <person name="Lin K."/>
        </authorList>
    </citation>
    <scope>NUCLEOTIDE SEQUENCE [LARGE SCALE GENOMIC DNA]</scope>
    <source>
        <strain evidence="3">cv. 9930</strain>
    </source>
</reference>
<dbReference type="GO" id="GO:0006075">
    <property type="term" value="P:(1-&gt;3)-beta-D-glucan biosynthetic process"/>
    <property type="evidence" value="ECO:0007669"/>
    <property type="project" value="InterPro"/>
</dbReference>
<evidence type="ECO:0000313" key="3">
    <source>
        <dbReference type="Proteomes" id="UP000029981"/>
    </source>
</evidence>
<dbReference type="AlphaFoldDB" id="A0A0A0KN58"/>
<gene>
    <name evidence="2" type="ORF">Csa_5G420330</name>
</gene>
<dbReference type="GO" id="GO:0003843">
    <property type="term" value="F:1,3-beta-D-glucan synthase activity"/>
    <property type="evidence" value="ECO:0007669"/>
    <property type="project" value="InterPro"/>
</dbReference>
<organism evidence="2 3">
    <name type="scientific">Cucumis sativus</name>
    <name type="common">Cucumber</name>
    <dbReference type="NCBI Taxonomy" id="3659"/>
    <lineage>
        <taxon>Eukaryota</taxon>
        <taxon>Viridiplantae</taxon>
        <taxon>Streptophyta</taxon>
        <taxon>Embryophyta</taxon>
        <taxon>Tracheophyta</taxon>
        <taxon>Spermatophyta</taxon>
        <taxon>Magnoliopsida</taxon>
        <taxon>eudicotyledons</taxon>
        <taxon>Gunneridae</taxon>
        <taxon>Pentapetalae</taxon>
        <taxon>rosids</taxon>
        <taxon>fabids</taxon>
        <taxon>Cucurbitales</taxon>
        <taxon>Cucurbitaceae</taxon>
        <taxon>Benincaseae</taxon>
        <taxon>Cucumis</taxon>
    </lineage>
</organism>
<dbReference type="Gramene" id="KGN51050">
    <property type="protein sequence ID" value="KGN51050"/>
    <property type="gene ID" value="Csa_5G420330"/>
</dbReference>